<organism evidence="1">
    <name type="scientific">Oikopleura dioica</name>
    <name type="common">Tunicate</name>
    <dbReference type="NCBI Taxonomy" id="34765"/>
    <lineage>
        <taxon>Eukaryota</taxon>
        <taxon>Metazoa</taxon>
        <taxon>Chordata</taxon>
        <taxon>Tunicata</taxon>
        <taxon>Appendicularia</taxon>
        <taxon>Copelata</taxon>
        <taxon>Oikopleuridae</taxon>
        <taxon>Oikopleura</taxon>
    </lineage>
</organism>
<reference evidence="1" key="1">
    <citation type="journal article" date="2010" name="Science">
        <title>Plasticity of animal genome architecture unmasked by rapid evolution of a pelagic tunicate.</title>
        <authorList>
            <person name="Denoeud F."/>
            <person name="Henriet S."/>
            <person name="Mungpakdee S."/>
            <person name="Aury J.M."/>
            <person name="Da Silva C."/>
            <person name="Brinkmann H."/>
            <person name="Mikhaleva J."/>
            <person name="Olsen L.C."/>
            <person name="Jubin C."/>
            <person name="Canestro C."/>
            <person name="Bouquet J.M."/>
            <person name="Danks G."/>
            <person name="Poulain J."/>
            <person name="Campsteijn C."/>
            <person name="Adamski M."/>
            <person name="Cross I."/>
            <person name="Yadetie F."/>
            <person name="Muffato M."/>
            <person name="Louis A."/>
            <person name="Butcher S."/>
            <person name="Tsagkogeorga G."/>
            <person name="Konrad A."/>
            <person name="Singh S."/>
            <person name="Jensen M.F."/>
            <person name="Cong E.H."/>
            <person name="Eikeseth-Otteraa H."/>
            <person name="Noel B."/>
            <person name="Anthouard V."/>
            <person name="Porcel B.M."/>
            <person name="Kachouri-Lafond R."/>
            <person name="Nishino A."/>
            <person name="Ugolini M."/>
            <person name="Chourrout P."/>
            <person name="Nishida H."/>
            <person name="Aasland R."/>
            <person name="Huzurbazar S."/>
            <person name="Westhof E."/>
            <person name="Delsuc F."/>
            <person name="Lehrach H."/>
            <person name="Reinhardt R."/>
            <person name="Weissenbach J."/>
            <person name="Roy S.W."/>
            <person name="Artiguenave F."/>
            <person name="Postlethwait J.H."/>
            <person name="Manak J.R."/>
            <person name="Thompson E.M."/>
            <person name="Jaillon O."/>
            <person name="Du Pasquier L."/>
            <person name="Boudinot P."/>
            <person name="Liberles D.A."/>
            <person name="Volff J.N."/>
            <person name="Philippe H."/>
            <person name="Lenhard B."/>
            <person name="Roest Crollius H."/>
            <person name="Wincker P."/>
            <person name="Chourrout D."/>
        </authorList>
    </citation>
    <scope>NUCLEOTIDE SEQUENCE [LARGE SCALE GENOMIC DNA]</scope>
</reference>
<dbReference type="InParanoid" id="E4WUK1"/>
<gene>
    <name evidence="1" type="ORF">GSOID_T00009301001</name>
</gene>
<dbReference type="Proteomes" id="UP000001307">
    <property type="component" value="Unassembled WGS sequence"/>
</dbReference>
<dbReference type="EMBL" id="FN653017">
    <property type="protein sequence ID" value="CBY21531.1"/>
    <property type="molecule type" value="Genomic_DNA"/>
</dbReference>
<dbReference type="AlphaFoldDB" id="E4WUK1"/>
<evidence type="ECO:0000313" key="2">
    <source>
        <dbReference type="Proteomes" id="UP000001307"/>
    </source>
</evidence>
<evidence type="ECO:0000313" key="1">
    <source>
        <dbReference type="EMBL" id="CBY21531.1"/>
    </source>
</evidence>
<protein>
    <submittedName>
        <fullName evidence="1">Uncharacterized protein</fullName>
    </submittedName>
</protein>
<dbReference type="OrthoDB" id="10290020at2759"/>
<keyword evidence="2" id="KW-1185">Reference proteome</keyword>
<proteinExistence type="predicted"/>
<sequence length="66" mass="7307">MLSRIARPVARTAVRFGSSENRFAITKEMKMSAAASIFFGTMFYNFIRGNMNPGVSPVNYVPKSAL</sequence>
<accession>E4WUK1</accession>
<name>E4WUK1_OIKDI</name>